<dbReference type="EMBL" id="CM020619">
    <property type="protein sequence ID" value="KAK1865422.1"/>
    <property type="molecule type" value="Genomic_DNA"/>
</dbReference>
<keyword evidence="2" id="KW-1185">Reference proteome</keyword>
<evidence type="ECO:0000313" key="2">
    <source>
        <dbReference type="Proteomes" id="UP000798662"/>
    </source>
</evidence>
<evidence type="ECO:0000313" key="1">
    <source>
        <dbReference type="EMBL" id="KAK1865422.1"/>
    </source>
</evidence>
<reference evidence="1" key="1">
    <citation type="submission" date="2019-11" db="EMBL/GenBank/DDBJ databases">
        <title>Nori genome reveals adaptations in red seaweeds to the harsh intertidal environment.</title>
        <authorList>
            <person name="Wang D."/>
            <person name="Mao Y."/>
        </authorList>
    </citation>
    <scope>NUCLEOTIDE SEQUENCE</scope>
    <source>
        <tissue evidence="1">Gametophyte</tissue>
    </source>
</reference>
<comment type="caution">
    <text evidence="1">The sequence shown here is derived from an EMBL/GenBank/DDBJ whole genome shotgun (WGS) entry which is preliminary data.</text>
</comment>
<name>A0ACC3C6I7_PYRYE</name>
<sequence>MEATLKSMYADYHERGSADVSDMTAEISQILQRATLTDGLFPDTDLVGLQSDVSAWLGAETEAEIVADMVDMAIGGEESEEEEYRDSSLVCANHTQRSCLYTQPMSHGRTSSAS</sequence>
<gene>
    <name evidence="1" type="ORF">I4F81_007953</name>
</gene>
<organism evidence="1 2">
    <name type="scientific">Pyropia yezoensis</name>
    <name type="common">Susabi-nori</name>
    <name type="synonym">Porphyra yezoensis</name>
    <dbReference type="NCBI Taxonomy" id="2788"/>
    <lineage>
        <taxon>Eukaryota</taxon>
        <taxon>Rhodophyta</taxon>
        <taxon>Bangiophyceae</taxon>
        <taxon>Bangiales</taxon>
        <taxon>Bangiaceae</taxon>
        <taxon>Pyropia</taxon>
    </lineage>
</organism>
<accession>A0ACC3C6I7</accession>
<dbReference type="Proteomes" id="UP000798662">
    <property type="component" value="Chromosome 2"/>
</dbReference>
<proteinExistence type="predicted"/>
<protein>
    <submittedName>
        <fullName evidence="1">Uncharacterized protein</fullName>
    </submittedName>
</protein>